<accession>A0ABU3B218</accession>
<dbReference type="NCBIfam" id="TIGR03984">
    <property type="entry name" value="CRISPR-associated protein Csx19"/>
    <property type="match status" value="1"/>
</dbReference>
<dbReference type="RefSeq" id="WP_311585987.1">
    <property type="nucleotide sequence ID" value="NZ_JAVRFH010000160.1"/>
</dbReference>
<feature type="non-terminal residue" evidence="1">
    <location>
        <position position="137"/>
    </location>
</feature>
<sequence>MTTLHARAAQGVTLAEALTATAFPTAVALLSAPHAHTVAHVTEGRCRTRQADPYDLSTVFEARVFDGERELRWLCDSGDRGRAVLLTEDETLLPDAFPEPVAPLPATAVLAAHYLLWGRPAGGDEGWTVLHTPRIGS</sequence>
<dbReference type="EMBL" id="JAVRFH010000160">
    <property type="protein sequence ID" value="MDT0616495.1"/>
    <property type="molecule type" value="Genomic_DNA"/>
</dbReference>
<name>A0ABU3B218_9ACTN</name>
<organism evidence="1 2">
    <name type="scientific">Streptomyces lancefieldiae</name>
    <dbReference type="NCBI Taxonomy" id="3075520"/>
    <lineage>
        <taxon>Bacteria</taxon>
        <taxon>Bacillati</taxon>
        <taxon>Actinomycetota</taxon>
        <taxon>Actinomycetes</taxon>
        <taxon>Kitasatosporales</taxon>
        <taxon>Streptomycetaceae</taxon>
        <taxon>Streptomyces</taxon>
    </lineage>
</organism>
<proteinExistence type="predicted"/>
<comment type="caution">
    <text evidence="1">The sequence shown here is derived from an EMBL/GenBank/DDBJ whole genome shotgun (WGS) entry which is preliminary data.</text>
</comment>
<evidence type="ECO:0000313" key="2">
    <source>
        <dbReference type="Proteomes" id="UP001180724"/>
    </source>
</evidence>
<protein>
    <submittedName>
        <fullName evidence="1">CRISPR-associated protein Csx19</fullName>
    </submittedName>
</protein>
<reference evidence="1" key="1">
    <citation type="submission" date="2024-05" db="EMBL/GenBank/DDBJ databases">
        <title>30 novel species of actinomycetes from the DSMZ collection.</title>
        <authorList>
            <person name="Nouioui I."/>
        </authorList>
    </citation>
    <scope>NUCLEOTIDE SEQUENCE</scope>
    <source>
        <strain evidence="1">DSM 40712</strain>
    </source>
</reference>
<keyword evidence="2" id="KW-1185">Reference proteome</keyword>
<gene>
    <name evidence="1" type="primary">csx19</name>
    <name evidence="1" type="ORF">RM812_41140</name>
</gene>
<evidence type="ECO:0000313" key="1">
    <source>
        <dbReference type="EMBL" id="MDT0616495.1"/>
    </source>
</evidence>
<dbReference type="InterPro" id="IPR023815">
    <property type="entry name" value="CRISPR-assoc_Csx19"/>
</dbReference>
<dbReference type="Proteomes" id="UP001180724">
    <property type="component" value="Unassembled WGS sequence"/>
</dbReference>